<reference evidence="2" key="2">
    <citation type="submission" date="2021-04" db="EMBL/GenBank/DDBJ databases">
        <authorList>
            <person name="Gilroy R."/>
        </authorList>
    </citation>
    <scope>NUCLEOTIDE SEQUENCE</scope>
    <source>
        <strain evidence="2">2189</strain>
    </source>
</reference>
<sequence length="178" mass="19481">MQEKDFVSYEYKTVSVKTKDRARAMDLYEAFGWEVAGTAASAVDGVTLSLRRDRHLPHKQELTRLERQAEEAFASVNGLERAKTLGASVFAYIFGCIAALVLGGGMCLVMLIEGSVPALIGGIFLGVAGLALCGVNYLIYKKLAAKKTRELLPVIDQTEEKLADILERGNELLRTELI</sequence>
<proteinExistence type="predicted"/>
<dbReference type="Proteomes" id="UP000886847">
    <property type="component" value="Unassembled WGS sequence"/>
</dbReference>
<evidence type="ECO:0000313" key="2">
    <source>
        <dbReference type="EMBL" id="HIX50083.1"/>
    </source>
</evidence>
<dbReference type="AlphaFoldDB" id="A0A9D1W0S4"/>
<gene>
    <name evidence="2" type="ORF">H9851_02255</name>
</gene>
<protein>
    <recommendedName>
        <fullName evidence="4">DUF2812 domain-containing protein</fullName>
    </recommendedName>
</protein>
<reference evidence="2" key="1">
    <citation type="journal article" date="2021" name="PeerJ">
        <title>Extensive microbial diversity within the chicken gut microbiome revealed by metagenomics and culture.</title>
        <authorList>
            <person name="Gilroy R."/>
            <person name="Ravi A."/>
            <person name="Getino M."/>
            <person name="Pursley I."/>
            <person name="Horton D.L."/>
            <person name="Alikhan N.F."/>
            <person name="Baker D."/>
            <person name="Gharbi K."/>
            <person name="Hall N."/>
            <person name="Watson M."/>
            <person name="Adriaenssens E.M."/>
            <person name="Foster-Nyarko E."/>
            <person name="Jarju S."/>
            <person name="Secka A."/>
            <person name="Antonio M."/>
            <person name="Oren A."/>
            <person name="Chaudhuri R.R."/>
            <person name="La Ragione R."/>
            <person name="Hildebrand F."/>
            <person name="Pallen M.J."/>
        </authorList>
    </citation>
    <scope>NUCLEOTIDE SEQUENCE</scope>
    <source>
        <strain evidence="2">2189</strain>
    </source>
</reference>
<keyword evidence="1" id="KW-0472">Membrane</keyword>
<evidence type="ECO:0008006" key="4">
    <source>
        <dbReference type="Google" id="ProtNLM"/>
    </source>
</evidence>
<keyword evidence="1" id="KW-1133">Transmembrane helix</keyword>
<comment type="caution">
    <text evidence="2">The sequence shown here is derived from an EMBL/GenBank/DDBJ whole genome shotgun (WGS) entry which is preliminary data.</text>
</comment>
<dbReference type="EMBL" id="DXEW01000009">
    <property type="protein sequence ID" value="HIX50083.1"/>
    <property type="molecule type" value="Genomic_DNA"/>
</dbReference>
<feature type="transmembrane region" description="Helical" evidence="1">
    <location>
        <begin position="118"/>
        <end position="139"/>
    </location>
</feature>
<evidence type="ECO:0000313" key="3">
    <source>
        <dbReference type="Proteomes" id="UP000886847"/>
    </source>
</evidence>
<keyword evidence="1" id="KW-0812">Transmembrane</keyword>
<name>A0A9D1W0S4_9FIRM</name>
<feature type="transmembrane region" description="Helical" evidence="1">
    <location>
        <begin position="89"/>
        <end position="112"/>
    </location>
</feature>
<evidence type="ECO:0000256" key="1">
    <source>
        <dbReference type="SAM" id="Phobius"/>
    </source>
</evidence>
<accession>A0A9D1W0S4</accession>
<organism evidence="2 3">
    <name type="scientific">Candidatus Borkfalkia faecavium</name>
    <dbReference type="NCBI Taxonomy" id="2838508"/>
    <lineage>
        <taxon>Bacteria</taxon>
        <taxon>Bacillati</taxon>
        <taxon>Bacillota</taxon>
        <taxon>Clostridia</taxon>
        <taxon>Christensenellales</taxon>
        <taxon>Christensenellaceae</taxon>
        <taxon>Candidatus Borkfalkia</taxon>
    </lineage>
</organism>